<accession>A0A699UCD3</accession>
<name>A0A699UCD3_TANCI</name>
<dbReference type="AlphaFoldDB" id="A0A699UCD3"/>
<feature type="compositionally biased region" description="Acidic residues" evidence="1">
    <location>
        <begin position="12"/>
        <end position="55"/>
    </location>
</feature>
<gene>
    <name evidence="2" type="ORF">Tci_890985</name>
</gene>
<dbReference type="EMBL" id="BKCJ011311444">
    <property type="protein sequence ID" value="GFD19016.1"/>
    <property type="molecule type" value="Genomic_DNA"/>
</dbReference>
<organism evidence="2">
    <name type="scientific">Tanacetum cinerariifolium</name>
    <name type="common">Dalmatian daisy</name>
    <name type="synonym">Chrysanthemum cinerariifolium</name>
    <dbReference type="NCBI Taxonomy" id="118510"/>
    <lineage>
        <taxon>Eukaryota</taxon>
        <taxon>Viridiplantae</taxon>
        <taxon>Streptophyta</taxon>
        <taxon>Embryophyta</taxon>
        <taxon>Tracheophyta</taxon>
        <taxon>Spermatophyta</taxon>
        <taxon>Magnoliopsida</taxon>
        <taxon>eudicotyledons</taxon>
        <taxon>Gunneridae</taxon>
        <taxon>Pentapetalae</taxon>
        <taxon>asterids</taxon>
        <taxon>campanulids</taxon>
        <taxon>Asterales</taxon>
        <taxon>Asteraceae</taxon>
        <taxon>Asteroideae</taxon>
        <taxon>Anthemideae</taxon>
        <taxon>Anthemidinae</taxon>
        <taxon>Tanacetum</taxon>
    </lineage>
</organism>
<feature type="non-terminal residue" evidence="2">
    <location>
        <position position="1"/>
    </location>
</feature>
<proteinExistence type="predicted"/>
<feature type="non-terminal residue" evidence="2">
    <location>
        <position position="150"/>
    </location>
</feature>
<comment type="caution">
    <text evidence="2">The sequence shown here is derived from an EMBL/GenBank/DDBJ whole genome shotgun (WGS) entry which is preliminary data.</text>
</comment>
<evidence type="ECO:0000313" key="2">
    <source>
        <dbReference type="EMBL" id="GFD19016.1"/>
    </source>
</evidence>
<reference evidence="2" key="1">
    <citation type="journal article" date="2019" name="Sci. Rep.">
        <title>Draft genome of Tanacetum cinerariifolium, the natural source of mosquito coil.</title>
        <authorList>
            <person name="Yamashiro T."/>
            <person name="Shiraishi A."/>
            <person name="Satake H."/>
            <person name="Nakayama K."/>
        </authorList>
    </citation>
    <scope>NUCLEOTIDE SEQUENCE</scope>
</reference>
<evidence type="ECO:0000256" key="1">
    <source>
        <dbReference type="SAM" id="MobiDB-lite"/>
    </source>
</evidence>
<feature type="compositionally biased region" description="Basic and acidic residues" evidence="1">
    <location>
        <begin position="1"/>
        <end position="11"/>
    </location>
</feature>
<protein>
    <submittedName>
        <fullName evidence="2">Uncharacterized protein</fullName>
    </submittedName>
</protein>
<sequence>YITESYPKEDSREDDEDPEEDPADYPTDRDDDDEEEESFGDDADVDEEDKDEEEEHLALADYVPPSQTGISRYVTISITSTIRQMNEISSHQDLDNLFGPLYDQYYASSTSEVSNNSAAYTLDVEDIPSSSSIIVKDRDALQIVHSLEEP</sequence>
<feature type="region of interest" description="Disordered" evidence="1">
    <location>
        <begin position="1"/>
        <end position="64"/>
    </location>
</feature>